<protein>
    <submittedName>
        <fullName evidence="3">Uncharacterized protein</fullName>
    </submittedName>
</protein>
<dbReference type="Pfam" id="PF03321">
    <property type="entry name" value="GH3"/>
    <property type="match status" value="1"/>
</dbReference>
<dbReference type="Pfam" id="PF23571">
    <property type="entry name" value="GH3_M"/>
    <property type="match status" value="1"/>
</dbReference>
<keyword evidence="4" id="KW-1185">Reference proteome</keyword>
<organism evidence="3 4">
    <name type="scientific">Hypholoma sublateritium (strain FD-334 SS-4)</name>
    <dbReference type="NCBI Taxonomy" id="945553"/>
    <lineage>
        <taxon>Eukaryota</taxon>
        <taxon>Fungi</taxon>
        <taxon>Dikarya</taxon>
        <taxon>Basidiomycota</taxon>
        <taxon>Agaricomycotina</taxon>
        <taxon>Agaricomycetes</taxon>
        <taxon>Agaricomycetidae</taxon>
        <taxon>Agaricales</taxon>
        <taxon>Agaricineae</taxon>
        <taxon>Strophariaceae</taxon>
        <taxon>Hypholoma</taxon>
    </lineage>
</organism>
<accession>A0A0D2NG62</accession>
<sequence>MLIRQRAFLLPAPFVTSPFSAWLLPVYTSNVFMNAFFAVLDGSVAYMVTTFSTILYDAVRLIEEKWESWIEAIESGELPDVAGLGDYRVHLQAHLQPNLARATELRSIKKGEQGWLKRVWPNLAMIRVTLSGPYSMPLPKLRHHFGPSVSLQSVMYASTETVVGHGYDANDTNLYRLDSAEHIELLDIEKDCAVENLCQPWEVVNGKKYEVVTTNNDGLWRYLLNDVVEIAGFSPLDGQPLIRYVGRQDVAFRVHSEFVSQSFLQEAITSLSGTLGYVSEFTVELDERKHLRAYGFIVELQDELGPSASFALEQLKQTMLRNAGYKKFFDIGFIGNPTIRIVSRGTFNAYRNWYVDKTGFNPAQVKVPCAIVDPEVRQWLADRVIIDLELEYGIA</sequence>
<dbReference type="PANTHER" id="PTHR31901:SF9">
    <property type="entry name" value="GH3 DOMAIN-CONTAINING PROTEIN"/>
    <property type="match status" value="1"/>
</dbReference>
<dbReference type="EMBL" id="KN817639">
    <property type="protein sequence ID" value="KJA15636.1"/>
    <property type="molecule type" value="Genomic_DNA"/>
</dbReference>
<dbReference type="GO" id="GO:0005737">
    <property type="term" value="C:cytoplasm"/>
    <property type="evidence" value="ECO:0007669"/>
    <property type="project" value="TreeGrafter"/>
</dbReference>
<dbReference type="InterPro" id="IPR055377">
    <property type="entry name" value="GH3_M"/>
</dbReference>
<dbReference type="GO" id="GO:0016881">
    <property type="term" value="F:acid-amino acid ligase activity"/>
    <property type="evidence" value="ECO:0007669"/>
    <property type="project" value="TreeGrafter"/>
</dbReference>
<feature type="domain" description="GH3 middle" evidence="1">
    <location>
        <begin position="181"/>
        <end position="247"/>
    </location>
</feature>
<evidence type="ECO:0000313" key="3">
    <source>
        <dbReference type="EMBL" id="KJA15636.1"/>
    </source>
</evidence>
<proteinExistence type="predicted"/>
<gene>
    <name evidence="3" type="ORF">HYPSUDRAFT_148846</name>
</gene>
<dbReference type="InterPro" id="IPR004993">
    <property type="entry name" value="GH3"/>
</dbReference>
<dbReference type="Proteomes" id="UP000054270">
    <property type="component" value="Unassembled WGS sequence"/>
</dbReference>
<feature type="domain" description="GH3 C-terminal" evidence="2">
    <location>
        <begin position="264"/>
        <end position="374"/>
    </location>
</feature>
<name>A0A0D2NG62_HYPSF</name>
<evidence type="ECO:0000259" key="1">
    <source>
        <dbReference type="Pfam" id="PF23571"/>
    </source>
</evidence>
<dbReference type="OMA" id="MPNMCYY"/>
<dbReference type="Pfam" id="PF23572">
    <property type="entry name" value="GH3_C"/>
    <property type="match status" value="1"/>
</dbReference>
<dbReference type="OrthoDB" id="2979464at2759"/>
<dbReference type="AlphaFoldDB" id="A0A0D2NG62"/>
<evidence type="ECO:0000259" key="2">
    <source>
        <dbReference type="Pfam" id="PF23572"/>
    </source>
</evidence>
<dbReference type="PANTHER" id="PTHR31901">
    <property type="entry name" value="GH3 DOMAIN-CONTAINING PROTEIN"/>
    <property type="match status" value="1"/>
</dbReference>
<reference evidence="4" key="1">
    <citation type="submission" date="2014-04" db="EMBL/GenBank/DDBJ databases">
        <title>Evolutionary Origins and Diversification of the Mycorrhizal Mutualists.</title>
        <authorList>
            <consortium name="DOE Joint Genome Institute"/>
            <consortium name="Mycorrhizal Genomics Consortium"/>
            <person name="Kohler A."/>
            <person name="Kuo A."/>
            <person name="Nagy L.G."/>
            <person name="Floudas D."/>
            <person name="Copeland A."/>
            <person name="Barry K.W."/>
            <person name="Cichocki N."/>
            <person name="Veneault-Fourrey C."/>
            <person name="LaButti K."/>
            <person name="Lindquist E.A."/>
            <person name="Lipzen A."/>
            <person name="Lundell T."/>
            <person name="Morin E."/>
            <person name="Murat C."/>
            <person name="Riley R."/>
            <person name="Ohm R."/>
            <person name="Sun H."/>
            <person name="Tunlid A."/>
            <person name="Henrissat B."/>
            <person name="Grigoriev I.V."/>
            <person name="Hibbett D.S."/>
            <person name="Martin F."/>
        </authorList>
    </citation>
    <scope>NUCLEOTIDE SEQUENCE [LARGE SCALE GENOMIC DNA]</scope>
    <source>
        <strain evidence="4">FD-334 SS-4</strain>
    </source>
</reference>
<evidence type="ECO:0000313" key="4">
    <source>
        <dbReference type="Proteomes" id="UP000054270"/>
    </source>
</evidence>
<dbReference type="InterPro" id="IPR055378">
    <property type="entry name" value="GH3_C"/>
</dbReference>